<dbReference type="GO" id="GO:0016798">
    <property type="term" value="F:hydrolase activity, acting on glycosyl bonds"/>
    <property type="evidence" value="ECO:0007669"/>
    <property type="project" value="UniProtKB-KW"/>
</dbReference>
<dbReference type="PANTHER" id="PTHR33308:SF9">
    <property type="entry name" value="PEPTIDOGLYCAN HYDROLASE FLGJ"/>
    <property type="match status" value="1"/>
</dbReference>
<dbReference type="InterPro" id="IPR002901">
    <property type="entry name" value="MGlyc_endo_b_GlcNAc-like_dom"/>
</dbReference>
<evidence type="ECO:0000259" key="3">
    <source>
        <dbReference type="SMART" id="SM00047"/>
    </source>
</evidence>
<evidence type="ECO:0000256" key="2">
    <source>
        <dbReference type="SAM" id="MobiDB-lite"/>
    </source>
</evidence>
<dbReference type="Proteomes" id="UP000266178">
    <property type="component" value="Unassembled WGS sequence"/>
</dbReference>
<dbReference type="GO" id="GO:0071973">
    <property type="term" value="P:bacterial-type flagellum-dependent cell motility"/>
    <property type="evidence" value="ECO:0007669"/>
    <property type="project" value="TreeGrafter"/>
</dbReference>
<dbReference type="Gene3D" id="1.10.530.10">
    <property type="match status" value="1"/>
</dbReference>
<reference evidence="4 5" key="1">
    <citation type="submission" date="2018-08" db="EMBL/GenBank/DDBJ databases">
        <title>Meiothermus granaticius genome AF-68 sequencing project.</title>
        <authorList>
            <person name="Da Costa M.S."/>
            <person name="Albuquerque L."/>
            <person name="Raposo P."/>
            <person name="Froufe H.J.C."/>
            <person name="Barroso C.S."/>
            <person name="Egas C."/>
        </authorList>
    </citation>
    <scope>NUCLEOTIDE SEQUENCE [LARGE SCALE GENOMIC DNA]</scope>
    <source>
        <strain evidence="4 5">AF-68</strain>
    </source>
</reference>
<feature type="region of interest" description="Disordered" evidence="2">
    <location>
        <begin position="1"/>
        <end position="25"/>
    </location>
</feature>
<dbReference type="PRINTS" id="PR01002">
    <property type="entry name" value="FLGFLGJ"/>
</dbReference>
<gene>
    <name evidence="4" type="primary">flgJ</name>
    <name evidence="4" type="ORF">Mgrana_03193</name>
</gene>
<dbReference type="EMBL" id="QWLB01000075">
    <property type="protein sequence ID" value="RIH90681.1"/>
    <property type="molecule type" value="Genomic_DNA"/>
</dbReference>
<keyword evidence="4" id="KW-0326">Glycosidase</keyword>
<sequence length="274" mass="29373">MSTRDPLTGRFRVVQPTPPEERQTFTGLDPFTAALVARSPKVEPAQPLILPVPSASPAPAPQPSKTAPAQPSPVLIGGLGAALGLGLAATGAGLQTIRNRQVIAMLQQAGPCPPLSRAAFLQRLEQAVAIAKQKGAILNKQAVMAQAALESAWGSRIPEANGVCSNNLFGIKAGLTWTGPTVVTQTSEYLNGRWIRTQARWRAYPSWNECLVDYSRIIRTLYPQCLPYAEGDPAGWVRGLISGKVWRWATDPNYVTLVNTVGQSLAKYGGPQWA</sequence>
<dbReference type="RefSeq" id="WP_119358619.1">
    <property type="nucleotide sequence ID" value="NZ_BJXM01000035.1"/>
</dbReference>
<keyword evidence="1 4" id="KW-0378">Hydrolase</keyword>
<dbReference type="GO" id="GO:0004040">
    <property type="term" value="F:amidase activity"/>
    <property type="evidence" value="ECO:0007669"/>
    <property type="project" value="InterPro"/>
</dbReference>
<dbReference type="AlphaFoldDB" id="A0A399F7R8"/>
<keyword evidence="5" id="KW-1185">Reference proteome</keyword>
<dbReference type="SMART" id="SM00047">
    <property type="entry name" value="LYZ2"/>
    <property type="match status" value="1"/>
</dbReference>
<organism evidence="4 5">
    <name type="scientific">Meiothermus granaticius NBRC 107808</name>
    <dbReference type="NCBI Taxonomy" id="1227551"/>
    <lineage>
        <taxon>Bacteria</taxon>
        <taxon>Thermotogati</taxon>
        <taxon>Deinococcota</taxon>
        <taxon>Deinococci</taxon>
        <taxon>Thermales</taxon>
        <taxon>Thermaceae</taxon>
        <taxon>Meiothermus</taxon>
    </lineage>
</organism>
<feature type="region of interest" description="Disordered" evidence="2">
    <location>
        <begin position="47"/>
        <end position="71"/>
    </location>
</feature>
<accession>A0A399F7R8</accession>
<protein>
    <submittedName>
        <fullName evidence="4">Peptidoglycan hydrolase FlgJ</fullName>
        <ecNumber evidence="4">3.2.1.-</ecNumber>
    </submittedName>
</protein>
<evidence type="ECO:0000256" key="1">
    <source>
        <dbReference type="ARBA" id="ARBA00022801"/>
    </source>
</evidence>
<evidence type="ECO:0000313" key="5">
    <source>
        <dbReference type="Proteomes" id="UP000266178"/>
    </source>
</evidence>
<dbReference type="OrthoDB" id="9810444at2"/>
<name>A0A399F7R8_9DEIN</name>
<dbReference type="InterPro" id="IPR051056">
    <property type="entry name" value="Glycosyl_Hydrolase_73"/>
</dbReference>
<dbReference type="EC" id="3.2.1.-" evidence="4"/>
<evidence type="ECO:0000313" key="4">
    <source>
        <dbReference type="EMBL" id="RIH90681.1"/>
    </source>
</evidence>
<feature type="domain" description="Mannosyl-glycoprotein endo-beta-N-acetylglucosamidase-like" evidence="3">
    <location>
        <begin position="121"/>
        <end position="269"/>
    </location>
</feature>
<comment type="caution">
    <text evidence="4">The sequence shown here is derived from an EMBL/GenBank/DDBJ whole genome shotgun (WGS) entry which is preliminary data.</text>
</comment>
<dbReference type="PANTHER" id="PTHR33308">
    <property type="entry name" value="PEPTIDOGLYCAN HYDROLASE FLGJ"/>
    <property type="match status" value="1"/>
</dbReference>
<dbReference type="Pfam" id="PF01832">
    <property type="entry name" value="Glucosaminidase"/>
    <property type="match status" value="1"/>
</dbReference>
<proteinExistence type="predicted"/>